<dbReference type="Pfam" id="PF02550">
    <property type="entry name" value="AcetylCoA_hydro"/>
    <property type="match status" value="1"/>
</dbReference>
<dbReference type="PATRIC" id="fig|632772.20.peg.3027"/>
<dbReference type="AlphaFoldDB" id="C1B5L9"/>
<evidence type="ECO:0000256" key="1">
    <source>
        <dbReference type="ARBA" id="ARBA00009632"/>
    </source>
</evidence>
<feature type="compositionally biased region" description="Polar residues" evidence="3">
    <location>
        <begin position="1"/>
        <end position="10"/>
    </location>
</feature>
<dbReference type="InterPro" id="IPR038460">
    <property type="entry name" value="AcetylCoA_hyd_C_sf"/>
</dbReference>
<dbReference type="Pfam" id="PF13336">
    <property type="entry name" value="AcetylCoA_hyd_C"/>
    <property type="match status" value="1"/>
</dbReference>
<dbReference type="Gene3D" id="3.40.1080.10">
    <property type="entry name" value="Glutaconate Coenzyme A-transferase"/>
    <property type="match status" value="1"/>
</dbReference>
<dbReference type="EMBL" id="AP011115">
    <property type="protein sequence ID" value="BAH51145.1"/>
    <property type="molecule type" value="Genomic_DNA"/>
</dbReference>
<dbReference type="InterPro" id="IPR026888">
    <property type="entry name" value="AcetylCoA_hyd_C"/>
</dbReference>
<dbReference type="GO" id="GO:0008775">
    <property type="term" value="F:acetate CoA-transferase activity"/>
    <property type="evidence" value="ECO:0007669"/>
    <property type="project" value="InterPro"/>
</dbReference>
<accession>C1B5L9</accession>
<dbReference type="Gene3D" id="3.40.1080.20">
    <property type="entry name" value="Acetyl-CoA hydrolase/transferase C-terminal domain"/>
    <property type="match status" value="1"/>
</dbReference>
<evidence type="ECO:0000259" key="5">
    <source>
        <dbReference type="Pfam" id="PF13336"/>
    </source>
</evidence>
<dbReference type="KEGG" id="rop:ROP_28980"/>
<comment type="similarity">
    <text evidence="1">Belongs to the acetyl-CoA hydrolase/transferase family.</text>
</comment>
<dbReference type="GO" id="GO:0006083">
    <property type="term" value="P:acetate metabolic process"/>
    <property type="evidence" value="ECO:0007669"/>
    <property type="project" value="InterPro"/>
</dbReference>
<dbReference type="InterPro" id="IPR046433">
    <property type="entry name" value="ActCoA_hydro"/>
</dbReference>
<dbReference type="Gene3D" id="3.30.750.70">
    <property type="entry name" value="4-hydroxybutyrate coenzyme like domains"/>
    <property type="match status" value="1"/>
</dbReference>
<reference evidence="6 7" key="1">
    <citation type="submission" date="2009-03" db="EMBL/GenBank/DDBJ databases">
        <title>Comparison of the complete genome sequences of Rhodococcus erythropolis PR4 and Rhodococcus opacus B4.</title>
        <authorList>
            <person name="Takarada H."/>
            <person name="Sekine M."/>
            <person name="Hosoyama A."/>
            <person name="Yamada R."/>
            <person name="Fujisawa T."/>
            <person name="Omata S."/>
            <person name="Shimizu A."/>
            <person name="Tsukatani N."/>
            <person name="Tanikawa S."/>
            <person name="Fujita N."/>
            <person name="Harayama S."/>
        </authorList>
    </citation>
    <scope>NUCLEOTIDE SEQUENCE [LARGE SCALE GENOMIC DNA]</scope>
    <source>
        <strain evidence="6 7">B4</strain>
    </source>
</reference>
<evidence type="ECO:0000256" key="3">
    <source>
        <dbReference type="SAM" id="MobiDB-lite"/>
    </source>
</evidence>
<dbReference type="InterPro" id="IPR003702">
    <property type="entry name" value="ActCoA_hydro_N"/>
</dbReference>
<name>C1B5L9_RHOOB</name>
<evidence type="ECO:0000313" key="7">
    <source>
        <dbReference type="Proteomes" id="UP000002212"/>
    </source>
</evidence>
<evidence type="ECO:0000259" key="4">
    <source>
        <dbReference type="Pfam" id="PF02550"/>
    </source>
</evidence>
<feature type="region of interest" description="Disordered" evidence="3">
    <location>
        <begin position="1"/>
        <end position="24"/>
    </location>
</feature>
<protein>
    <submittedName>
        <fullName evidence="6">Uncharacterized protein</fullName>
    </submittedName>
</protein>
<feature type="domain" description="Acetyl-CoA hydrolase/transferase C-terminal" evidence="5">
    <location>
        <begin position="283"/>
        <end position="432"/>
    </location>
</feature>
<dbReference type="SUPFAM" id="SSF100950">
    <property type="entry name" value="NagB/RpiA/CoA transferase-like"/>
    <property type="match status" value="2"/>
</dbReference>
<dbReference type="InterPro" id="IPR037171">
    <property type="entry name" value="NagB/RpiA_transferase-like"/>
</dbReference>
<dbReference type="STRING" id="632772.ROP_28980"/>
<dbReference type="Proteomes" id="UP000002212">
    <property type="component" value="Chromosome"/>
</dbReference>
<proteinExistence type="inferred from homology"/>
<gene>
    <name evidence="6" type="ordered locus">ROP_28980</name>
</gene>
<dbReference type="RefSeq" id="WP_012690101.1">
    <property type="nucleotide sequence ID" value="NC_012522.1"/>
</dbReference>
<keyword evidence="2" id="KW-0808">Transferase</keyword>
<dbReference type="PANTHER" id="PTHR21432:SF20">
    <property type="entry name" value="ACETYL-COA HYDROLASE"/>
    <property type="match status" value="1"/>
</dbReference>
<dbReference type="PANTHER" id="PTHR21432">
    <property type="entry name" value="ACETYL-COA HYDROLASE-RELATED"/>
    <property type="match status" value="1"/>
</dbReference>
<sequence length="436" mass="45905">MSFRQQGQCDQQEHFPSHTPAEGLPQVGRRAELNIADYLLPGDTVVIGQAAAEPPELVARLIEAAGECERLTAVCGYSLSDAWGRVTAGRPRVVGYAAHGPLRPLAANGLMDVMPCHYSQLEQHVVSGRIPASVVLLQLPPADADGYHSVGASVDYVALAAQSARVVLAEINENLPSTRGQWRLHRSQITASIATDRPVVGTPSRPPSTAERILSRNVASMIPDGATIQLGIGTLADAIATELLAHQRLRVHSGLVGNWLLDLHDAGALDTAEGACVTGMALGDPALYSFVHDSDAIQFVPISKLLSATAVAECNPYVAVNSALEVDLLGQVNSEVIKGRYVGAVGSQVDTFRATRLAKSGLAIVAMAATSPSGDTSQVVGRLSGPVTSLQSDIDLVVTEFGIADLRATTLRERAERLIAVAAPEHRATLRSTLPS</sequence>
<organism evidence="6 7">
    <name type="scientific">Rhodococcus opacus (strain B4)</name>
    <dbReference type="NCBI Taxonomy" id="632772"/>
    <lineage>
        <taxon>Bacteria</taxon>
        <taxon>Bacillati</taxon>
        <taxon>Actinomycetota</taxon>
        <taxon>Actinomycetes</taxon>
        <taxon>Mycobacteriales</taxon>
        <taxon>Nocardiaceae</taxon>
        <taxon>Rhodococcus</taxon>
    </lineage>
</organism>
<evidence type="ECO:0000313" key="6">
    <source>
        <dbReference type="EMBL" id="BAH51145.1"/>
    </source>
</evidence>
<dbReference type="HOGENOM" id="CLU_030703_0_1_11"/>
<evidence type="ECO:0000256" key="2">
    <source>
        <dbReference type="ARBA" id="ARBA00022679"/>
    </source>
</evidence>
<dbReference type="OrthoDB" id="9801795at2"/>
<feature type="domain" description="Acetyl-CoA hydrolase/transferase N-terminal" evidence="4">
    <location>
        <begin position="83"/>
        <end position="196"/>
    </location>
</feature>